<dbReference type="Pfam" id="PF00083">
    <property type="entry name" value="Sugar_tr"/>
    <property type="match status" value="1"/>
</dbReference>
<dbReference type="SUPFAM" id="SSF103473">
    <property type="entry name" value="MFS general substrate transporter"/>
    <property type="match status" value="1"/>
</dbReference>
<feature type="transmembrane region" description="Helical" evidence="8">
    <location>
        <begin position="389"/>
        <end position="407"/>
    </location>
</feature>
<dbReference type="InterPro" id="IPR005828">
    <property type="entry name" value="MFS_sugar_transport-like"/>
</dbReference>
<keyword evidence="3" id="KW-1003">Cell membrane</keyword>
<dbReference type="InterPro" id="IPR005829">
    <property type="entry name" value="Sugar_transporter_CS"/>
</dbReference>
<dbReference type="OrthoDB" id="4142200at2759"/>
<name>A0A0A8J7G8_NILLU</name>
<evidence type="ECO:0000256" key="3">
    <source>
        <dbReference type="ARBA" id="ARBA00022475"/>
    </source>
</evidence>
<feature type="transmembrane region" description="Helical" evidence="8">
    <location>
        <begin position="12"/>
        <end position="36"/>
    </location>
</feature>
<evidence type="ECO:0000256" key="1">
    <source>
        <dbReference type="ARBA" id="ARBA00004651"/>
    </source>
</evidence>
<evidence type="ECO:0000256" key="4">
    <source>
        <dbReference type="ARBA" id="ARBA00022597"/>
    </source>
</evidence>
<feature type="transmembrane region" description="Helical" evidence="8">
    <location>
        <begin position="168"/>
        <end position="189"/>
    </location>
</feature>
<feature type="domain" description="Major facilitator superfamily (MFS) profile" evidence="9">
    <location>
        <begin position="10"/>
        <end position="447"/>
    </location>
</feature>
<proteinExistence type="evidence at transcript level"/>
<dbReference type="EMBL" id="AB901065">
    <property type="protein sequence ID" value="BAQ02365.1"/>
    <property type="molecule type" value="mRNA"/>
</dbReference>
<dbReference type="PRINTS" id="PR00171">
    <property type="entry name" value="SUGRTRNSPORT"/>
</dbReference>
<feature type="transmembrane region" description="Helical" evidence="8">
    <location>
        <begin position="140"/>
        <end position="156"/>
    </location>
</feature>
<gene>
    <name evidence="10" type="primary">NlST</name>
</gene>
<dbReference type="PROSITE" id="PS50850">
    <property type="entry name" value="MFS"/>
    <property type="match status" value="1"/>
</dbReference>
<feature type="transmembrane region" description="Helical" evidence="8">
    <location>
        <begin position="111"/>
        <end position="133"/>
    </location>
</feature>
<dbReference type="FunFam" id="1.20.1250.20:FF:000218">
    <property type="entry name" value="facilitated trehalose transporter Tret1"/>
    <property type="match status" value="1"/>
</dbReference>
<evidence type="ECO:0000259" key="9">
    <source>
        <dbReference type="PROSITE" id="PS50850"/>
    </source>
</evidence>
<evidence type="ECO:0000256" key="6">
    <source>
        <dbReference type="ARBA" id="ARBA00022989"/>
    </source>
</evidence>
<dbReference type="InterPro" id="IPR050549">
    <property type="entry name" value="MFS_Trehalose_Transporter"/>
</dbReference>
<feature type="transmembrane region" description="Helical" evidence="8">
    <location>
        <begin position="255"/>
        <end position="276"/>
    </location>
</feature>
<dbReference type="PROSITE" id="PS51257">
    <property type="entry name" value="PROKAR_LIPOPROTEIN"/>
    <property type="match status" value="1"/>
</dbReference>
<organism evidence="10">
    <name type="scientific">Nilaparvata lugens</name>
    <name type="common">Brown planthopper</name>
    <dbReference type="NCBI Taxonomy" id="108931"/>
    <lineage>
        <taxon>Eukaryota</taxon>
        <taxon>Metazoa</taxon>
        <taxon>Ecdysozoa</taxon>
        <taxon>Arthropoda</taxon>
        <taxon>Hexapoda</taxon>
        <taxon>Insecta</taxon>
        <taxon>Pterygota</taxon>
        <taxon>Neoptera</taxon>
        <taxon>Paraneoptera</taxon>
        <taxon>Hemiptera</taxon>
        <taxon>Auchenorrhyncha</taxon>
        <taxon>Fulgoroidea</taxon>
        <taxon>Delphacidae</taxon>
        <taxon>Delphacinae</taxon>
        <taxon>Nilaparvata</taxon>
    </lineage>
</organism>
<feature type="transmembrane region" description="Helical" evidence="8">
    <location>
        <begin position="355"/>
        <end position="377"/>
    </location>
</feature>
<feature type="transmembrane region" description="Helical" evidence="8">
    <location>
        <begin position="296"/>
        <end position="314"/>
    </location>
</feature>
<dbReference type="AlphaFoldDB" id="A0A0A8J7G8"/>
<feature type="transmembrane region" description="Helical" evidence="8">
    <location>
        <begin position="56"/>
        <end position="78"/>
    </location>
</feature>
<evidence type="ECO:0000256" key="2">
    <source>
        <dbReference type="ARBA" id="ARBA00022448"/>
    </source>
</evidence>
<keyword evidence="4 10" id="KW-0762">Sugar transport</keyword>
<sequence>MIQKGLFNNRVLRQYTAGFICSLSVMAIGCSIGWTSPAIPKLRSGSTRIQLSDVEITWVVAVTYIANIISPVPSGWLMDRIGRKHTLIASNVLTIGSWFVLLYATCPLHLYIGRFMVGLMFGVGYTVVPVYLAEISEARVRGSVSSLMSVMIYVGTNLEYCVGPYVSYDILCMVSVTVPILFACTFAWIPESPYYFVIKGNTDAAKKSLSWLRCDMGQRDMDAEFEKIKSTTELQMKDGGGKFKDLIATKGNRRALLIAEILAIIQRFSGIGPLIAYSSITIPEKSIPGITRNEQMIVLGMTWLFTSIFASFLSDKLGRKVLLAISCTGCGIACLSASTWFYLREKTSTDVTEVSWIPFVAFIFHALFYSLGLGPIALSIKGEMFPANVKAKASAVTTMVLAVNSFWLNKTYLIIADTFGFYVNFMIYGVTMLLALIFIWFFVVETRRKTLQEIQERLEGGGKRKKVEEERGVEKVGESCVVN</sequence>
<accession>A0A0A8J7G8</accession>
<reference evidence="10" key="1">
    <citation type="submission" date="2014-01" db="EMBL/GenBank/DDBJ databases">
        <title>Herbivory-induced expression of glucose transporter gene of the brown planthopper, Nilaparvata lugens.</title>
        <authorList>
            <person name="Kikuta S."/>
            <person name="Kobayashi T."/>
            <person name="Kikawada T."/>
            <person name="Suetsugu Y."/>
            <person name="Sato R."/>
            <person name="Nakashima R."/>
            <person name="Noda H."/>
        </authorList>
    </citation>
    <scope>NUCLEOTIDE SEQUENCE</scope>
    <source>
        <strain evidence="10">Nlst36</strain>
    </source>
</reference>
<keyword evidence="2" id="KW-0813">Transport</keyword>
<dbReference type="GO" id="GO:0005886">
    <property type="term" value="C:plasma membrane"/>
    <property type="evidence" value="ECO:0007669"/>
    <property type="project" value="UniProtKB-SubCell"/>
</dbReference>
<dbReference type="InterPro" id="IPR003663">
    <property type="entry name" value="Sugar/inositol_transpt"/>
</dbReference>
<dbReference type="InterPro" id="IPR036259">
    <property type="entry name" value="MFS_trans_sf"/>
</dbReference>
<keyword evidence="5 8" id="KW-0812">Transmembrane</keyword>
<dbReference type="InterPro" id="IPR020846">
    <property type="entry name" value="MFS_dom"/>
</dbReference>
<feature type="transmembrane region" description="Helical" evidence="8">
    <location>
        <begin position="419"/>
        <end position="443"/>
    </location>
</feature>
<evidence type="ECO:0000256" key="7">
    <source>
        <dbReference type="ARBA" id="ARBA00023136"/>
    </source>
</evidence>
<keyword evidence="6 8" id="KW-1133">Transmembrane helix</keyword>
<dbReference type="PANTHER" id="PTHR48021:SF46">
    <property type="entry name" value="MAJOR FACILITATOR SUPERFAMILY (MFS) PROFILE DOMAIN-CONTAINING PROTEIN"/>
    <property type="match status" value="1"/>
</dbReference>
<comment type="subcellular location">
    <subcellularLocation>
        <location evidence="1">Cell membrane</location>
        <topology evidence="1">Multi-pass membrane protein</topology>
    </subcellularLocation>
</comment>
<evidence type="ECO:0000256" key="8">
    <source>
        <dbReference type="SAM" id="Phobius"/>
    </source>
</evidence>
<feature type="transmembrane region" description="Helical" evidence="8">
    <location>
        <begin position="321"/>
        <end position="343"/>
    </location>
</feature>
<dbReference type="PANTHER" id="PTHR48021">
    <property type="match status" value="1"/>
</dbReference>
<evidence type="ECO:0000313" key="10">
    <source>
        <dbReference type="EMBL" id="BAQ02365.1"/>
    </source>
</evidence>
<protein>
    <submittedName>
        <fullName evidence="10">Sugar transporter</fullName>
    </submittedName>
</protein>
<dbReference type="GO" id="GO:0022857">
    <property type="term" value="F:transmembrane transporter activity"/>
    <property type="evidence" value="ECO:0007669"/>
    <property type="project" value="InterPro"/>
</dbReference>
<dbReference type="PROSITE" id="PS00216">
    <property type="entry name" value="SUGAR_TRANSPORT_1"/>
    <property type="match status" value="2"/>
</dbReference>
<feature type="transmembrane region" description="Helical" evidence="8">
    <location>
        <begin position="85"/>
        <end position="105"/>
    </location>
</feature>
<keyword evidence="7 8" id="KW-0472">Membrane</keyword>
<dbReference type="Gene3D" id="1.20.1250.20">
    <property type="entry name" value="MFS general substrate transporter like domains"/>
    <property type="match status" value="1"/>
</dbReference>
<dbReference type="PROSITE" id="PS00217">
    <property type="entry name" value="SUGAR_TRANSPORT_2"/>
    <property type="match status" value="1"/>
</dbReference>
<evidence type="ECO:0000256" key="5">
    <source>
        <dbReference type="ARBA" id="ARBA00022692"/>
    </source>
</evidence>